<feature type="transmembrane region" description="Helical" evidence="2">
    <location>
        <begin position="6"/>
        <end position="24"/>
    </location>
</feature>
<sequence>MSSYFIFAIALTVAYIIYFAVMIMQDLYGKKKDGKNDVEVFSVTDDPDEGVQVSESDSGFSIGEEDYTTEYLEQENAPTLDENPESSTDSPSPIAEIKSQIDGTMDTVESFMSNPCTDEKLQLALINGGHIDDDTELDWKKVINEL</sequence>
<feature type="region of interest" description="Disordered" evidence="1">
    <location>
        <begin position="74"/>
        <end position="95"/>
    </location>
</feature>
<dbReference type="Proteomes" id="UP000183040">
    <property type="component" value="Unassembled WGS sequence"/>
</dbReference>
<evidence type="ECO:0000313" key="4">
    <source>
        <dbReference type="Proteomes" id="UP000183040"/>
    </source>
</evidence>
<proteinExistence type="predicted"/>
<keyword evidence="2" id="KW-0472">Membrane</keyword>
<evidence type="ECO:0000256" key="2">
    <source>
        <dbReference type="SAM" id="Phobius"/>
    </source>
</evidence>
<dbReference type="EMBL" id="FNRP01000028">
    <property type="protein sequence ID" value="SEB07780.1"/>
    <property type="molecule type" value="Genomic_DNA"/>
</dbReference>
<keyword evidence="2" id="KW-0812">Transmembrane</keyword>
<dbReference type="AlphaFoldDB" id="A0A1H4GFH8"/>
<evidence type="ECO:0000313" key="3">
    <source>
        <dbReference type="EMBL" id="SEB07780.1"/>
    </source>
</evidence>
<gene>
    <name evidence="3" type="ORF">SAMN04487924_12870</name>
</gene>
<keyword evidence="2" id="KW-1133">Transmembrane helix</keyword>
<protein>
    <submittedName>
        <fullName evidence="3">Uncharacterized protein</fullName>
    </submittedName>
</protein>
<name>A0A1H4GFH8_9BACE</name>
<organism evidence="3 4">
    <name type="scientific">Bacteroides xylanisolvens</name>
    <dbReference type="NCBI Taxonomy" id="371601"/>
    <lineage>
        <taxon>Bacteria</taxon>
        <taxon>Pseudomonadati</taxon>
        <taxon>Bacteroidota</taxon>
        <taxon>Bacteroidia</taxon>
        <taxon>Bacteroidales</taxon>
        <taxon>Bacteroidaceae</taxon>
        <taxon>Bacteroides</taxon>
    </lineage>
</organism>
<evidence type="ECO:0000256" key="1">
    <source>
        <dbReference type="SAM" id="MobiDB-lite"/>
    </source>
</evidence>
<accession>A0A1H4GFH8</accession>
<reference evidence="3 4" key="1">
    <citation type="submission" date="2016-10" db="EMBL/GenBank/DDBJ databases">
        <authorList>
            <person name="de Groot N.N."/>
        </authorList>
    </citation>
    <scope>NUCLEOTIDE SEQUENCE [LARGE SCALE GENOMIC DNA]</scope>
    <source>
        <strain evidence="3 4">NLAE-zl-G339</strain>
    </source>
</reference>
<dbReference type="RefSeq" id="WP_081354182.1">
    <property type="nucleotide sequence ID" value="NZ_FNRP01000028.1"/>
</dbReference>